<comment type="caution">
    <text evidence="1">The sequence shown here is derived from an EMBL/GenBank/DDBJ whole genome shotgun (WGS) entry which is preliminary data.</text>
</comment>
<evidence type="ECO:0000313" key="1">
    <source>
        <dbReference type="EMBL" id="GFD60718.1"/>
    </source>
</evidence>
<gene>
    <name evidence="1" type="ORF">Tci_932687</name>
</gene>
<protein>
    <submittedName>
        <fullName evidence="1">Uncharacterized protein</fullName>
    </submittedName>
</protein>
<feature type="non-terminal residue" evidence="1">
    <location>
        <position position="1"/>
    </location>
</feature>
<organism evidence="1">
    <name type="scientific">Tanacetum cinerariifolium</name>
    <name type="common">Dalmatian daisy</name>
    <name type="synonym">Chrysanthemum cinerariifolium</name>
    <dbReference type="NCBI Taxonomy" id="118510"/>
    <lineage>
        <taxon>Eukaryota</taxon>
        <taxon>Viridiplantae</taxon>
        <taxon>Streptophyta</taxon>
        <taxon>Embryophyta</taxon>
        <taxon>Tracheophyta</taxon>
        <taxon>Spermatophyta</taxon>
        <taxon>Magnoliopsida</taxon>
        <taxon>eudicotyledons</taxon>
        <taxon>Gunneridae</taxon>
        <taxon>Pentapetalae</taxon>
        <taxon>asterids</taxon>
        <taxon>campanulids</taxon>
        <taxon>Asterales</taxon>
        <taxon>Asteraceae</taxon>
        <taxon>Asteroideae</taxon>
        <taxon>Anthemideae</taxon>
        <taxon>Anthemidinae</taxon>
        <taxon>Tanacetum</taxon>
    </lineage>
</organism>
<name>A0A699XRW4_TANCI</name>
<accession>A0A699XRW4</accession>
<sequence length="69" mass="7736">LREVVRLTQQHRKVALAHDFAIGSRVLVGEGAAVVRAVRARGLRRHQRAGRRREALRSYVAVVEVQRGA</sequence>
<dbReference type="AlphaFoldDB" id="A0A699XRW4"/>
<dbReference type="EMBL" id="BKCJ011881565">
    <property type="protein sequence ID" value="GFD60718.1"/>
    <property type="molecule type" value="Genomic_DNA"/>
</dbReference>
<proteinExistence type="predicted"/>
<reference evidence="1" key="1">
    <citation type="journal article" date="2019" name="Sci. Rep.">
        <title>Draft genome of Tanacetum cinerariifolium, the natural source of mosquito coil.</title>
        <authorList>
            <person name="Yamashiro T."/>
            <person name="Shiraishi A."/>
            <person name="Satake H."/>
            <person name="Nakayama K."/>
        </authorList>
    </citation>
    <scope>NUCLEOTIDE SEQUENCE</scope>
</reference>